<keyword evidence="5" id="KW-1185">Reference proteome</keyword>
<evidence type="ECO:0000259" key="2">
    <source>
        <dbReference type="PROSITE" id="PS50011"/>
    </source>
</evidence>
<dbReference type="InterPro" id="IPR011009">
    <property type="entry name" value="Kinase-like_dom_sf"/>
</dbReference>
<sequence>MANKGHQEAWPKDDLSILKAGDKVEYYSKTHQHFVEGEVLDVEHNEAGEITRVDLSCKKRADLSKIRRTKAQYKLGDLVDYWSDSYSRWMPCRVQKVHEDGYYDLEVKKMAVATKMRPRREPPQEANSGAAAVEPAAEPAVDDEAKPGENPVAQCQGSPGDCNPPPYARDAATSNASEVSTAASLVASGVPYRELPADMIFLGSGLEFVPKRKGHTSKGYCASTNRSGGLLAGDLILENDVFDPSEPRLCTQLAEKLGSFSSIEAMKGFAGGLNEGVWFMYGEEETYVLKLVKCQRIACHVPTEAENLERVRQQHPGIGADQTIAFPVKLCGCYSTDGTKRYDLIVMRKIPGERLAEVLGRWYYAQQEPSEDPLLRQLWESLGRQLASFHERYGKQHGDFQPFNIFYDEVTGAICFIDVGGMGIPTMDNDVEHFREAMGLLKKGYNEQLMDDLTAAFIQGYKQAGGPVIVD</sequence>
<gene>
    <name evidence="3" type="ORF">C1SCF055_LOCUS40359</name>
</gene>
<dbReference type="Pfam" id="PF06293">
    <property type="entry name" value="Kdo"/>
    <property type="match status" value="1"/>
</dbReference>
<dbReference type="AlphaFoldDB" id="A0A9P1GIU1"/>
<dbReference type="Gene3D" id="1.10.510.10">
    <property type="entry name" value="Transferase(Phosphotransferase) domain 1"/>
    <property type="match status" value="1"/>
</dbReference>
<dbReference type="PROSITE" id="PS50011">
    <property type="entry name" value="PROTEIN_KINASE_DOM"/>
    <property type="match status" value="1"/>
</dbReference>
<protein>
    <submittedName>
        <fullName evidence="4">Aminoglycoside phosphotransferase domain-containing protein</fullName>
    </submittedName>
</protein>
<evidence type="ECO:0000313" key="4">
    <source>
        <dbReference type="EMBL" id="CAL4802848.1"/>
    </source>
</evidence>
<accession>A0A9P1GIU1</accession>
<dbReference type="SUPFAM" id="SSF56112">
    <property type="entry name" value="Protein kinase-like (PK-like)"/>
    <property type="match status" value="1"/>
</dbReference>
<dbReference type="EMBL" id="CAMXCT020006535">
    <property type="protein sequence ID" value="CAL1168911.1"/>
    <property type="molecule type" value="Genomic_DNA"/>
</dbReference>
<dbReference type="GO" id="GO:0005524">
    <property type="term" value="F:ATP binding"/>
    <property type="evidence" value="ECO:0007669"/>
    <property type="project" value="InterPro"/>
</dbReference>
<organism evidence="3">
    <name type="scientific">Cladocopium goreaui</name>
    <dbReference type="NCBI Taxonomy" id="2562237"/>
    <lineage>
        <taxon>Eukaryota</taxon>
        <taxon>Sar</taxon>
        <taxon>Alveolata</taxon>
        <taxon>Dinophyceae</taxon>
        <taxon>Suessiales</taxon>
        <taxon>Symbiodiniaceae</taxon>
        <taxon>Cladocopium</taxon>
    </lineage>
</organism>
<name>A0A9P1GIU1_9DINO</name>
<feature type="domain" description="Protein kinase" evidence="2">
    <location>
        <begin position="251"/>
        <end position="471"/>
    </location>
</feature>
<feature type="region of interest" description="Disordered" evidence="1">
    <location>
        <begin position="115"/>
        <end position="175"/>
    </location>
</feature>
<evidence type="ECO:0000313" key="3">
    <source>
        <dbReference type="EMBL" id="CAI4015536.1"/>
    </source>
</evidence>
<dbReference type="EMBL" id="CAMXCT010006535">
    <property type="protein sequence ID" value="CAI4015536.1"/>
    <property type="molecule type" value="Genomic_DNA"/>
</dbReference>
<dbReference type="OrthoDB" id="426958at2759"/>
<feature type="compositionally biased region" description="Low complexity" evidence="1">
    <location>
        <begin position="130"/>
        <end position="139"/>
    </location>
</feature>
<evidence type="ECO:0000313" key="5">
    <source>
        <dbReference type="Proteomes" id="UP001152797"/>
    </source>
</evidence>
<comment type="caution">
    <text evidence="3">The sequence shown here is derived from an EMBL/GenBank/DDBJ whole genome shotgun (WGS) entry which is preliminary data.</text>
</comment>
<dbReference type="InterPro" id="IPR000719">
    <property type="entry name" value="Prot_kinase_dom"/>
</dbReference>
<dbReference type="GO" id="GO:0004672">
    <property type="term" value="F:protein kinase activity"/>
    <property type="evidence" value="ECO:0007669"/>
    <property type="project" value="InterPro"/>
</dbReference>
<dbReference type="Proteomes" id="UP001152797">
    <property type="component" value="Unassembled WGS sequence"/>
</dbReference>
<reference evidence="4 5" key="2">
    <citation type="submission" date="2024-05" db="EMBL/GenBank/DDBJ databases">
        <authorList>
            <person name="Chen Y."/>
            <person name="Shah S."/>
            <person name="Dougan E. K."/>
            <person name="Thang M."/>
            <person name="Chan C."/>
        </authorList>
    </citation>
    <scope>NUCLEOTIDE SEQUENCE [LARGE SCALE GENOMIC DNA]</scope>
</reference>
<proteinExistence type="predicted"/>
<reference evidence="3" key="1">
    <citation type="submission" date="2022-10" db="EMBL/GenBank/DDBJ databases">
        <authorList>
            <person name="Chen Y."/>
            <person name="Dougan E. K."/>
            <person name="Chan C."/>
            <person name="Rhodes N."/>
            <person name="Thang M."/>
        </authorList>
    </citation>
    <scope>NUCLEOTIDE SEQUENCE</scope>
</reference>
<dbReference type="EMBL" id="CAMXCT030006535">
    <property type="protein sequence ID" value="CAL4802848.1"/>
    <property type="molecule type" value="Genomic_DNA"/>
</dbReference>
<evidence type="ECO:0000256" key="1">
    <source>
        <dbReference type="SAM" id="MobiDB-lite"/>
    </source>
</evidence>